<evidence type="ECO:0000313" key="3">
    <source>
        <dbReference type="Proteomes" id="UP001372834"/>
    </source>
</evidence>
<evidence type="ECO:0000313" key="2">
    <source>
        <dbReference type="EMBL" id="KAK6623496.1"/>
    </source>
</evidence>
<reference evidence="2 3" key="1">
    <citation type="submission" date="2023-10" db="EMBL/GenBank/DDBJ databases">
        <title>Genomes of two closely related lineages of the louse Polyplax serrata with different host specificities.</title>
        <authorList>
            <person name="Martinu J."/>
            <person name="Tarabai H."/>
            <person name="Stefka J."/>
            <person name="Hypsa V."/>
        </authorList>
    </citation>
    <scope>NUCLEOTIDE SEQUENCE [LARGE SCALE GENOMIC DNA]</scope>
    <source>
        <strain evidence="2">HR10_N</strain>
    </source>
</reference>
<protein>
    <submittedName>
        <fullName evidence="2">Uncharacterized protein</fullName>
    </submittedName>
</protein>
<comment type="caution">
    <text evidence="2">The sequence shown here is derived from an EMBL/GenBank/DDBJ whole genome shotgun (WGS) entry which is preliminary data.</text>
</comment>
<dbReference type="EMBL" id="JAWJWE010000038">
    <property type="protein sequence ID" value="KAK6623496.1"/>
    <property type="molecule type" value="Genomic_DNA"/>
</dbReference>
<feature type="compositionally biased region" description="Basic and acidic residues" evidence="1">
    <location>
        <begin position="68"/>
        <end position="81"/>
    </location>
</feature>
<dbReference type="AlphaFoldDB" id="A0AAN8NZJ1"/>
<name>A0AAN8NZJ1_POLSC</name>
<gene>
    <name evidence="2" type="ORF">RUM43_009348</name>
</gene>
<dbReference type="Proteomes" id="UP001372834">
    <property type="component" value="Unassembled WGS sequence"/>
</dbReference>
<feature type="region of interest" description="Disordered" evidence="1">
    <location>
        <begin position="68"/>
        <end position="90"/>
    </location>
</feature>
<accession>A0AAN8NZJ1</accession>
<organism evidence="2 3">
    <name type="scientific">Polyplax serrata</name>
    <name type="common">Common mouse louse</name>
    <dbReference type="NCBI Taxonomy" id="468196"/>
    <lineage>
        <taxon>Eukaryota</taxon>
        <taxon>Metazoa</taxon>
        <taxon>Ecdysozoa</taxon>
        <taxon>Arthropoda</taxon>
        <taxon>Hexapoda</taxon>
        <taxon>Insecta</taxon>
        <taxon>Pterygota</taxon>
        <taxon>Neoptera</taxon>
        <taxon>Paraneoptera</taxon>
        <taxon>Psocodea</taxon>
        <taxon>Troctomorpha</taxon>
        <taxon>Phthiraptera</taxon>
        <taxon>Anoplura</taxon>
        <taxon>Polyplacidae</taxon>
        <taxon>Polyplax</taxon>
    </lineage>
</organism>
<proteinExistence type="predicted"/>
<sequence>MPRGRSGLNAVRKRLKRLIDIEGQVEALTGRKRKRQAGVCRDLSCCCNLSVAHLEALRTEAKRMEKINESRRQSLGDERRSLVSNGGEDV</sequence>
<evidence type="ECO:0000256" key="1">
    <source>
        <dbReference type="SAM" id="MobiDB-lite"/>
    </source>
</evidence>